<dbReference type="InterPro" id="IPR009057">
    <property type="entry name" value="Homeodomain-like_sf"/>
</dbReference>
<name>A0A0L8I7F1_OCTBM</name>
<gene>
    <name evidence="2" type="ORF">OCBIM_22030456mg</name>
</gene>
<feature type="domain" description="HTH psq-type" evidence="1">
    <location>
        <begin position="18"/>
        <end position="62"/>
    </location>
</feature>
<dbReference type="InterPro" id="IPR007889">
    <property type="entry name" value="HTH_Psq"/>
</dbReference>
<dbReference type="OrthoDB" id="9909311at2759"/>
<accession>A0A0L8I7F1</accession>
<dbReference type="EMBL" id="KQ416350">
    <property type="protein sequence ID" value="KOF97329.1"/>
    <property type="molecule type" value="Genomic_DNA"/>
</dbReference>
<dbReference type="GO" id="GO:0003677">
    <property type="term" value="F:DNA binding"/>
    <property type="evidence" value="ECO:0007669"/>
    <property type="project" value="InterPro"/>
</dbReference>
<reference evidence="2" key="1">
    <citation type="submission" date="2015-07" db="EMBL/GenBank/DDBJ databases">
        <title>MeaNS - Measles Nucleotide Surveillance Program.</title>
        <authorList>
            <person name="Tran T."/>
            <person name="Druce J."/>
        </authorList>
    </citation>
    <scope>NUCLEOTIDE SEQUENCE</scope>
    <source>
        <strain evidence="2">UCB-OBI-ISO-001</strain>
        <tissue evidence="2">Gonad</tissue>
    </source>
</reference>
<sequence>MAPNKIHSESAMHHAIMLKVKLAMIKHHEKGEKVVAIAQSFRISQTTVSVIVHNKDMILAQIKSEAPGMKSPVINKKRGKIFEKMVSLLSLWIVRLNRQRATINQEIIQEIILSLRT</sequence>
<protein>
    <recommendedName>
        <fullName evidence="1">HTH psq-type domain-containing protein</fullName>
    </recommendedName>
</protein>
<dbReference type="AlphaFoldDB" id="A0A0L8I7F1"/>
<proteinExistence type="predicted"/>
<evidence type="ECO:0000259" key="1">
    <source>
        <dbReference type="Pfam" id="PF04218"/>
    </source>
</evidence>
<dbReference type="Pfam" id="PF04218">
    <property type="entry name" value="CENP-B_N"/>
    <property type="match status" value="1"/>
</dbReference>
<dbReference type="SUPFAM" id="SSF46689">
    <property type="entry name" value="Homeodomain-like"/>
    <property type="match status" value="1"/>
</dbReference>
<dbReference type="Gene3D" id="1.10.10.60">
    <property type="entry name" value="Homeodomain-like"/>
    <property type="match status" value="1"/>
</dbReference>
<evidence type="ECO:0000313" key="2">
    <source>
        <dbReference type="EMBL" id="KOF97329.1"/>
    </source>
</evidence>
<organism evidence="2">
    <name type="scientific">Octopus bimaculoides</name>
    <name type="common">California two-spotted octopus</name>
    <dbReference type="NCBI Taxonomy" id="37653"/>
    <lineage>
        <taxon>Eukaryota</taxon>
        <taxon>Metazoa</taxon>
        <taxon>Spiralia</taxon>
        <taxon>Lophotrochozoa</taxon>
        <taxon>Mollusca</taxon>
        <taxon>Cephalopoda</taxon>
        <taxon>Coleoidea</taxon>
        <taxon>Octopodiformes</taxon>
        <taxon>Octopoda</taxon>
        <taxon>Incirrata</taxon>
        <taxon>Octopodidae</taxon>
        <taxon>Octopus</taxon>
    </lineage>
</organism>